<dbReference type="Pfam" id="PF00356">
    <property type="entry name" value="LacI"/>
    <property type="match status" value="1"/>
</dbReference>
<sequence>MNKPLNINDIANLAGVAKSTVSRFLNGGSVSEKTKLKIEQIIKKTGFLPNQSAQNLKSKHSKLVGVVIPRIDSYAVSRTLMGLDSILSEFDMQMLVLNSSQSIQREINALDNLSKQKLAGVVWLASKFTSEHNKVIKQLQLANIPILIVGQTHPTLPFIAYPDYEAASTLAKYCISLGHDNAAYIGVAESDLAVGKNRWQGYLDVFKSNHANLTRYLCSFSMDDAYQITKSILADKKTYSLILCATDNIALGAFKALAEAGISIPDEISLAGFGGYQFSEMLHPAITTISLPFYEAGQIAAYKLKLMNQIMLNEDASVKQLCIEQFNSSSSANCLKRIDATHYQNRLTLDSDHIFTDFHLKKHQSVDLKS</sequence>
<dbReference type="SUPFAM" id="SSF47413">
    <property type="entry name" value="lambda repressor-like DNA-binding domains"/>
    <property type="match status" value="1"/>
</dbReference>
<dbReference type="EMBL" id="FOHV01000002">
    <property type="protein sequence ID" value="SES72632.1"/>
    <property type="molecule type" value="Genomic_DNA"/>
</dbReference>
<evidence type="ECO:0000256" key="1">
    <source>
        <dbReference type="ARBA" id="ARBA00023015"/>
    </source>
</evidence>
<dbReference type="OrthoDB" id="198888at2"/>
<evidence type="ECO:0000256" key="2">
    <source>
        <dbReference type="ARBA" id="ARBA00023125"/>
    </source>
</evidence>
<evidence type="ECO:0000259" key="4">
    <source>
        <dbReference type="PROSITE" id="PS50932"/>
    </source>
</evidence>
<dbReference type="InterPro" id="IPR028082">
    <property type="entry name" value="Peripla_BP_I"/>
</dbReference>
<dbReference type="Proteomes" id="UP000242642">
    <property type="component" value="Unassembled WGS sequence"/>
</dbReference>
<dbReference type="STRING" id="1123402.SAMN02583745_00354"/>
<dbReference type="Gene3D" id="3.40.50.2300">
    <property type="match status" value="2"/>
</dbReference>
<protein>
    <submittedName>
        <fullName evidence="5">LacI family transcriptional regulator, sucrose operon repressor</fullName>
    </submittedName>
</protein>
<keyword evidence="1" id="KW-0805">Transcription regulation</keyword>
<dbReference type="AlphaFoldDB" id="A0A1H9YTZ1"/>
<dbReference type="PANTHER" id="PTHR30146">
    <property type="entry name" value="LACI-RELATED TRANSCRIPTIONAL REPRESSOR"/>
    <property type="match status" value="1"/>
</dbReference>
<evidence type="ECO:0000313" key="6">
    <source>
        <dbReference type="Proteomes" id="UP000242642"/>
    </source>
</evidence>
<dbReference type="PROSITE" id="PS50932">
    <property type="entry name" value="HTH_LACI_2"/>
    <property type="match status" value="1"/>
</dbReference>
<keyword evidence="6" id="KW-1185">Reference proteome</keyword>
<feature type="domain" description="HTH lacI-type" evidence="4">
    <location>
        <begin position="5"/>
        <end position="58"/>
    </location>
</feature>
<dbReference type="GO" id="GO:0003700">
    <property type="term" value="F:DNA-binding transcription factor activity"/>
    <property type="evidence" value="ECO:0007669"/>
    <property type="project" value="TreeGrafter"/>
</dbReference>
<keyword evidence="2" id="KW-0238">DNA-binding</keyword>
<dbReference type="InterPro" id="IPR010982">
    <property type="entry name" value="Lambda_DNA-bd_dom_sf"/>
</dbReference>
<evidence type="ECO:0000256" key="3">
    <source>
        <dbReference type="ARBA" id="ARBA00023163"/>
    </source>
</evidence>
<organism evidence="5 6">
    <name type="scientific">Thorsellia anophelis DSM 18579</name>
    <dbReference type="NCBI Taxonomy" id="1123402"/>
    <lineage>
        <taxon>Bacteria</taxon>
        <taxon>Pseudomonadati</taxon>
        <taxon>Pseudomonadota</taxon>
        <taxon>Gammaproteobacteria</taxon>
        <taxon>Enterobacterales</taxon>
        <taxon>Thorselliaceae</taxon>
        <taxon>Thorsellia</taxon>
    </lineage>
</organism>
<dbReference type="InterPro" id="IPR001761">
    <property type="entry name" value="Peripla_BP/Lac1_sug-bd_dom"/>
</dbReference>
<gene>
    <name evidence="5" type="ORF">SAMN02583745_00354</name>
</gene>
<keyword evidence="3" id="KW-0804">Transcription</keyword>
<accession>A0A1H9YTZ1</accession>
<dbReference type="Pfam" id="PF00532">
    <property type="entry name" value="Peripla_BP_1"/>
    <property type="match status" value="1"/>
</dbReference>
<name>A0A1H9YTZ1_9GAMM</name>
<reference evidence="6" key="1">
    <citation type="submission" date="2016-10" db="EMBL/GenBank/DDBJ databases">
        <authorList>
            <person name="Varghese N."/>
            <person name="Submissions S."/>
        </authorList>
    </citation>
    <scope>NUCLEOTIDE SEQUENCE [LARGE SCALE GENOMIC DNA]</scope>
    <source>
        <strain evidence="6">DSM 18579</strain>
    </source>
</reference>
<dbReference type="GO" id="GO:0000976">
    <property type="term" value="F:transcription cis-regulatory region binding"/>
    <property type="evidence" value="ECO:0007669"/>
    <property type="project" value="TreeGrafter"/>
</dbReference>
<dbReference type="PANTHER" id="PTHR30146:SF154">
    <property type="entry name" value="TRANSCRIPTION REGULATOR, MEMBER OF GALR FAMILY"/>
    <property type="match status" value="1"/>
</dbReference>
<evidence type="ECO:0000313" key="5">
    <source>
        <dbReference type="EMBL" id="SES72632.1"/>
    </source>
</evidence>
<dbReference type="SMART" id="SM00354">
    <property type="entry name" value="HTH_LACI"/>
    <property type="match status" value="1"/>
</dbReference>
<dbReference type="InterPro" id="IPR000843">
    <property type="entry name" value="HTH_LacI"/>
</dbReference>
<dbReference type="Gene3D" id="1.10.260.40">
    <property type="entry name" value="lambda repressor-like DNA-binding domains"/>
    <property type="match status" value="1"/>
</dbReference>
<dbReference type="SUPFAM" id="SSF53822">
    <property type="entry name" value="Periplasmic binding protein-like I"/>
    <property type="match status" value="1"/>
</dbReference>
<dbReference type="RefSeq" id="WP_093317215.1">
    <property type="nucleotide sequence ID" value="NZ_FOHV01000002.1"/>
</dbReference>
<dbReference type="CDD" id="cd01542">
    <property type="entry name" value="PBP1_TreR-like"/>
    <property type="match status" value="1"/>
</dbReference>
<dbReference type="CDD" id="cd01392">
    <property type="entry name" value="HTH_LacI"/>
    <property type="match status" value="1"/>
</dbReference>
<proteinExistence type="predicted"/>